<sequence length="208" mass="23898">MHGDQTTRTKRCSWCGEHADYQAYHDEEWGVPLTEEQRLFEFLTLEGAQAGLSWLTILRKREGYRRVFEGFDRERLARWGPAQLAEAQASTGIVRNRLKIKAVVTNARATIELAERGPGLSQFLWGFVDGAPRQNQWHRHEDIPAETPLSRQLSRELKQRGFTFVGPTICYAFMQAVGMVNDHLVGCFRHEPCARLGQRFTLPERDPS</sequence>
<dbReference type="Gene3D" id="1.10.340.30">
    <property type="entry name" value="Hypothetical protein, domain 2"/>
    <property type="match status" value="1"/>
</dbReference>
<evidence type="ECO:0000256" key="6">
    <source>
        <dbReference type="ARBA" id="ARBA00052558"/>
    </source>
</evidence>
<dbReference type="EC" id="3.2.2.20" evidence="8"/>
<gene>
    <name evidence="10" type="ORF">HRUBRA_00647</name>
</gene>
<dbReference type="SUPFAM" id="SSF48150">
    <property type="entry name" value="DNA-glycosylase"/>
    <property type="match status" value="1"/>
</dbReference>
<evidence type="ECO:0000256" key="8">
    <source>
        <dbReference type="ARBA" id="ARBA00066766"/>
    </source>
</evidence>
<dbReference type="AlphaFoldDB" id="A0A095X1M4"/>
<keyword evidence="10" id="KW-0326">Glycosidase</keyword>
<dbReference type="Proteomes" id="UP000029640">
    <property type="component" value="Unassembled WGS sequence"/>
</dbReference>
<dbReference type="GO" id="GO:0046872">
    <property type="term" value="F:metal ion binding"/>
    <property type="evidence" value="ECO:0007669"/>
    <property type="project" value="UniProtKB-KW"/>
</dbReference>
<evidence type="ECO:0000256" key="2">
    <source>
        <dbReference type="ARBA" id="ARBA00022763"/>
    </source>
</evidence>
<proteinExistence type="predicted"/>
<feature type="binding site" evidence="9">
    <location>
        <position position="183"/>
    </location>
    <ligand>
        <name>Zn(2+)</name>
        <dbReference type="ChEBI" id="CHEBI:29105"/>
    </ligand>
</feature>
<dbReference type="NCBIfam" id="TIGR00624">
    <property type="entry name" value="tag"/>
    <property type="match status" value="1"/>
</dbReference>
<dbReference type="STRING" id="1265313.HRUBRA_00647"/>
<keyword evidence="3 10" id="KW-0378">Hydrolase</keyword>
<dbReference type="HOGENOM" id="CLU_083758_1_0_6"/>
<keyword evidence="4 9" id="KW-0862">Zinc</keyword>
<dbReference type="PANTHER" id="PTHR30037">
    <property type="entry name" value="DNA-3-METHYLADENINE GLYCOSYLASE 1"/>
    <property type="match status" value="1"/>
</dbReference>
<evidence type="ECO:0000256" key="7">
    <source>
        <dbReference type="ARBA" id="ARBA00057608"/>
    </source>
</evidence>
<protein>
    <recommendedName>
        <fullName evidence="8">DNA-3-methyladenine glycosylase I</fullName>
        <ecNumber evidence="8">3.2.2.20</ecNumber>
    </recommendedName>
</protein>
<dbReference type="GO" id="GO:0006284">
    <property type="term" value="P:base-excision repair"/>
    <property type="evidence" value="ECO:0007669"/>
    <property type="project" value="InterPro"/>
</dbReference>
<accession>A0A095X1M4</accession>
<evidence type="ECO:0000313" key="11">
    <source>
        <dbReference type="Proteomes" id="UP000029640"/>
    </source>
</evidence>
<dbReference type="OrthoDB" id="9807664at2"/>
<dbReference type="Pfam" id="PF03352">
    <property type="entry name" value="Adenine_glyco"/>
    <property type="match status" value="1"/>
</dbReference>
<dbReference type="eggNOG" id="COG2818">
    <property type="taxonomic scope" value="Bacteria"/>
</dbReference>
<comment type="caution">
    <text evidence="10">The sequence shown here is derived from an EMBL/GenBank/DDBJ whole genome shotgun (WGS) entry which is preliminary data.</text>
</comment>
<name>A0A095X1M4_9GAMM</name>
<dbReference type="FunFam" id="1.10.340.30:FF:000009">
    <property type="entry name" value="DNA-3-methyladenine glycosylase I"/>
    <property type="match status" value="1"/>
</dbReference>
<dbReference type="PANTHER" id="PTHR30037:SF4">
    <property type="entry name" value="DNA-3-METHYLADENINE GLYCOSYLASE I"/>
    <property type="match status" value="1"/>
</dbReference>
<dbReference type="EMBL" id="AUVB01000018">
    <property type="protein sequence ID" value="KGE04769.1"/>
    <property type="molecule type" value="Genomic_DNA"/>
</dbReference>
<keyword evidence="5" id="KW-0234">DNA repair</keyword>
<keyword evidence="2" id="KW-0227">DNA damage</keyword>
<feature type="binding site" evidence="9">
    <location>
        <position position="187"/>
    </location>
    <ligand>
        <name>Zn(2+)</name>
        <dbReference type="ChEBI" id="CHEBI:29105"/>
    </ligand>
</feature>
<organism evidence="10 11">
    <name type="scientific">Pseudohaliea rubra DSM 19751</name>
    <dbReference type="NCBI Taxonomy" id="1265313"/>
    <lineage>
        <taxon>Bacteria</taxon>
        <taxon>Pseudomonadati</taxon>
        <taxon>Pseudomonadota</taxon>
        <taxon>Gammaproteobacteria</taxon>
        <taxon>Cellvibrionales</taxon>
        <taxon>Halieaceae</taxon>
        <taxon>Pseudohaliea</taxon>
    </lineage>
</organism>
<dbReference type="InterPro" id="IPR005019">
    <property type="entry name" value="Adenine_glyco"/>
</dbReference>
<dbReference type="InterPro" id="IPR052891">
    <property type="entry name" value="DNA-3mA_glycosylase"/>
</dbReference>
<dbReference type="RefSeq" id="WP_035515459.1">
    <property type="nucleotide sequence ID" value="NZ_KN234755.1"/>
</dbReference>
<evidence type="ECO:0000313" key="10">
    <source>
        <dbReference type="EMBL" id="KGE04769.1"/>
    </source>
</evidence>
<dbReference type="InterPro" id="IPR011257">
    <property type="entry name" value="DNA_glycosylase"/>
</dbReference>
<keyword evidence="1 9" id="KW-0479">Metal-binding</keyword>
<comment type="catalytic activity">
    <reaction evidence="6">
        <text>Hydrolysis of alkylated DNA, releasing 3-methyladenine.</text>
        <dbReference type="EC" id="3.2.2.20"/>
    </reaction>
</comment>
<evidence type="ECO:0000256" key="4">
    <source>
        <dbReference type="ARBA" id="ARBA00022833"/>
    </source>
</evidence>
<evidence type="ECO:0000256" key="3">
    <source>
        <dbReference type="ARBA" id="ARBA00022801"/>
    </source>
</evidence>
<feature type="binding site" evidence="9">
    <location>
        <position position="25"/>
    </location>
    <ligand>
        <name>Zn(2+)</name>
        <dbReference type="ChEBI" id="CHEBI:29105"/>
    </ligand>
</feature>
<dbReference type="InterPro" id="IPR004597">
    <property type="entry name" value="Tag"/>
</dbReference>
<dbReference type="GO" id="GO:0008725">
    <property type="term" value="F:DNA-3-methyladenine glycosylase activity"/>
    <property type="evidence" value="ECO:0007669"/>
    <property type="project" value="UniProtKB-EC"/>
</dbReference>
<comment type="function">
    <text evidence="7">Hydrolysis of the deoxyribose N-glycosidic bond to excise 3-methyladenine from the damaged DNA polymer formed by alkylation lesions.</text>
</comment>
<dbReference type="PATRIC" id="fig|1265313.6.peg.641"/>
<evidence type="ECO:0000256" key="5">
    <source>
        <dbReference type="ARBA" id="ARBA00023204"/>
    </source>
</evidence>
<evidence type="ECO:0000256" key="9">
    <source>
        <dbReference type="PIRSR" id="PIRSR604597-1"/>
    </source>
</evidence>
<keyword evidence="11" id="KW-1185">Reference proteome</keyword>
<reference evidence="10 11" key="1">
    <citation type="journal article" date="2014" name="Genome Announc.">
        <title>Genome Sequence of Gammaproteobacterial Pseudohaliea rubra Type Strain DSM 19751, Isolated from Coastal Seawater of the Mediterranean Sea.</title>
        <authorList>
            <person name="Spring S."/>
            <person name="Fiebig A."/>
            <person name="Riedel T."/>
            <person name="Goker M."/>
            <person name="Klenk H.P."/>
        </authorList>
    </citation>
    <scope>NUCLEOTIDE SEQUENCE [LARGE SCALE GENOMIC DNA]</scope>
    <source>
        <strain evidence="10 11">DSM 19751</strain>
    </source>
</reference>
<evidence type="ECO:0000256" key="1">
    <source>
        <dbReference type="ARBA" id="ARBA00022723"/>
    </source>
</evidence>
<feature type="binding site" evidence="9">
    <location>
        <position position="12"/>
    </location>
    <ligand>
        <name>Zn(2+)</name>
        <dbReference type="ChEBI" id="CHEBI:29105"/>
    </ligand>
</feature>